<keyword evidence="3" id="KW-1185">Reference proteome</keyword>
<comment type="caution">
    <text evidence="2">The sequence shown here is derived from an EMBL/GenBank/DDBJ whole genome shotgun (WGS) entry which is preliminary data.</text>
</comment>
<name>A0A942UT41_9BACI</name>
<keyword evidence="1" id="KW-0472">Membrane</keyword>
<dbReference type="AlphaFoldDB" id="A0A942UT41"/>
<evidence type="ECO:0000313" key="3">
    <source>
        <dbReference type="Proteomes" id="UP000676456"/>
    </source>
</evidence>
<gene>
    <name evidence="2" type="ORF">KHA91_17805</name>
</gene>
<feature type="transmembrane region" description="Helical" evidence="1">
    <location>
        <begin position="89"/>
        <end position="115"/>
    </location>
</feature>
<feature type="transmembrane region" description="Helical" evidence="1">
    <location>
        <begin position="49"/>
        <end position="69"/>
    </location>
</feature>
<keyword evidence="1" id="KW-0812">Transmembrane</keyword>
<accession>A0A942UT41</accession>
<dbReference type="EMBL" id="JAGYPN010000004">
    <property type="protein sequence ID" value="MBS4224568.1"/>
    <property type="molecule type" value="Genomic_DNA"/>
</dbReference>
<feature type="transmembrane region" description="Helical" evidence="1">
    <location>
        <begin position="127"/>
        <end position="153"/>
    </location>
</feature>
<feature type="transmembrane region" description="Helical" evidence="1">
    <location>
        <begin position="17"/>
        <end position="37"/>
    </location>
</feature>
<evidence type="ECO:0000313" key="2">
    <source>
        <dbReference type="EMBL" id="MBS4224568.1"/>
    </source>
</evidence>
<sequence length="253" mass="29173">MKSFIGLLKKEMLISRFWYITYLIIILVGLTGGAFFANRVDEPSMIGPMIIMFMPLQLFFLPLMVHSLLKTEGRTQLWLYNPQSSVKLLLAKVTTALMFQIISQILWISCGSIMMKLLNNQNISWKAIILTNVGLLSVGLYLTIWVIFLWTIYQSLGKFPSLRKFRWLAVLLVIIVYNTLETLFIKIGFIHDRVFKLTTSVNTTLGFTYKNDTGWTIIYEPIPVPILPIIFYTILSFILFIIASKLLDKKVEV</sequence>
<feature type="transmembrane region" description="Helical" evidence="1">
    <location>
        <begin position="229"/>
        <end position="247"/>
    </location>
</feature>
<protein>
    <submittedName>
        <fullName evidence="2">Uncharacterized protein</fullName>
    </submittedName>
</protein>
<dbReference type="RefSeq" id="WP_213099619.1">
    <property type="nucleotide sequence ID" value="NZ_JAGYPH010000004.1"/>
</dbReference>
<dbReference type="Proteomes" id="UP000676456">
    <property type="component" value="Unassembled WGS sequence"/>
</dbReference>
<feature type="transmembrane region" description="Helical" evidence="1">
    <location>
        <begin position="165"/>
        <end position="190"/>
    </location>
</feature>
<evidence type="ECO:0000256" key="1">
    <source>
        <dbReference type="SAM" id="Phobius"/>
    </source>
</evidence>
<proteinExistence type="predicted"/>
<reference evidence="2 3" key="1">
    <citation type="submission" date="2021-05" db="EMBL/GenBank/DDBJ databases">
        <title>Novel Bacillus species.</title>
        <authorList>
            <person name="Liu G."/>
        </authorList>
    </citation>
    <scope>NUCLEOTIDE SEQUENCE [LARGE SCALE GENOMIC DNA]</scope>
    <source>
        <strain evidence="2 3">FJAT-49682</strain>
    </source>
</reference>
<keyword evidence="1" id="KW-1133">Transmembrane helix</keyword>
<organism evidence="2 3">
    <name type="scientific">Lederbergia citrea</name>
    <dbReference type="NCBI Taxonomy" id="2833581"/>
    <lineage>
        <taxon>Bacteria</taxon>
        <taxon>Bacillati</taxon>
        <taxon>Bacillota</taxon>
        <taxon>Bacilli</taxon>
        <taxon>Bacillales</taxon>
        <taxon>Bacillaceae</taxon>
        <taxon>Lederbergia</taxon>
    </lineage>
</organism>